<protein>
    <submittedName>
        <fullName evidence="2">Uncharacterized protein</fullName>
    </submittedName>
</protein>
<keyword evidence="1" id="KW-1185">Reference proteome</keyword>
<reference evidence="2" key="1">
    <citation type="submission" date="2022-11" db="UniProtKB">
        <authorList>
            <consortium name="WormBaseParasite"/>
        </authorList>
    </citation>
    <scope>IDENTIFICATION</scope>
</reference>
<evidence type="ECO:0000313" key="2">
    <source>
        <dbReference type="WBParaSite" id="PDA_v2.g18792.t1"/>
    </source>
</evidence>
<name>A0A914PK68_9BILA</name>
<evidence type="ECO:0000313" key="1">
    <source>
        <dbReference type="Proteomes" id="UP000887578"/>
    </source>
</evidence>
<dbReference type="WBParaSite" id="PDA_v2.g18792.t1">
    <property type="protein sequence ID" value="PDA_v2.g18792.t1"/>
    <property type="gene ID" value="PDA_v2.g18792"/>
</dbReference>
<accession>A0A914PK68</accession>
<dbReference type="Proteomes" id="UP000887578">
    <property type="component" value="Unplaced"/>
</dbReference>
<proteinExistence type="predicted"/>
<sequence>MKFLSQLAIEKECRIGSIIALEDLYVLSKFAQSDEISTICFPSLELATSMLQNICNIFESVILTGDDKLKKLVTAEAPKADDNVPAEDPEAPKADDNVPAVSRTLFIHFTNLF</sequence>
<organism evidence="1 2">
    <name type="scientific">Panagrolaimus davidi</name>
    <dbReference type="NCBI Taxonomy" id="227884"/>
    <lineage>
        <taxon>Eukaryota</taxon>
        <taxon>Metazoa</taxon>
        <taxon>Ecdysozoa</taxon>
        <taxon>Nematoda</taxon>
        <taxon>Chromadorea</taxon>
        <taxon>Rhabditida</taxon>
        <taxon>Tylenchina</taxon>
        <taxon>Panagrolaimomorpha</taxon>
        <taxon>Panagrolaimoidea</taxon>
        <taxon>Panagrolaimidae</taxon>
        <taxon>Panagrolaimus</taxon>
    </lineage>
</organism>
<dbReference type="AlphaFoldDB" id="A0A914PK68"/>